<feature type="domain" description="RNase H type-1" evidence="1">
    <location>
        <begin position="71"/>
        <end position="139"/>
    </location>
</feature>
<evidence type="ECO:0000313" key="2">
    <source>
        <dbReference type="EMBL" id="OVA12270.1"/>
    </source>
</evidence>
<keyword evidence="3" id="KW-1185">Reference proteome</keyword>
<name>A0A200QP84_MACCD</name>
<dbReference type="PANTHER" id="PTHR47723:SF19">
    <property type="entry name" value="POLYNUCLEOTIDYL TRANSFERASE, RIBONUCLEASE H-LIKE SUPERFAMILY PROTEIN"/>
    <property type="match status" value="1"/>
</dbReference>
<dbReference type="InterPro" id="IPR044730">
    <property type="entry name" value="RNase_H-like_dom_plant"/>
</dbReference>
<comment type="caution">
    <text evidence="2">The sequence shown here is derived from an EMBL/GenBank/DDBJ whole genome shotgun (WGS) entry which is preliminary data.</text>
</comment>
<accession>A0A200QP84</accession>
<dbReference type="OMA" id="CFHEANV"/>
<dbReference type="EMBL" id="MVGT01001410">
    <property type="protein sequence ID" value="OVA12270.1"/>
    <property type="molecule type" value="Genomic_DNA"/>
</dbReference>
<dbReference type="InterPro" id="IPR036397">
    <property type="entry name" value="RNaseH_sf"/>
</dbReference>
<proteinExistence type="predicted"/>
<dbReference type="PANTHER" id="PTHR47723">
    <property type="entry name" value="OS05G0353850 PROTEIN"/>
    <property type="match status" value="1"/>
</dbReference>
<dbReference type="InterPro" id="IPR002156">
    <property type="entry name" value="RNaseH_domain"/>
</dbReference>
<dbReference type="GO" id="GO:0004523">
    <property type="term" value="F:RNA-DNA hybrid ribonuclease activity"/>
    <property type="evidence" value="ECO:0007669"/>
    <property type="project" value="InterPro"/>
</dbReference>
<evidence type="ECO:0000313" key="3">
    <source>
        <dbReference type="Proteomes" id="UP000195402"/>
    </source>
</evidence>
<gene>
    <name evidence="2" type="ORF">BVC80_1779g45</name>
</gene>
<dbReference type="Proteomes" id="UP000195402">
    <property type="component" value="Unassembled WGS sequence"/>
</dbReference>
<evidence type="ECO:0000259" key="1">
    <source>
        <dbReference type="Pfam" id="PF13456"/>
    </source>
</evidence>
<organism evidence="2 3">
    <name type="scientific">Macleaya cordata</name>
    <name type="common">Five-seeded plume-poppy</name>
    <name type="synonym">Bocconia cordata</name>
    <dbReference type="NCBI Taxonomy" id="56857"/>
    <lineage>
        <taxon>Eukaryota</taxon>
        <taxon>Viridiplantae</taxon>
        <taxon>Streptophyta</taxon>
        <taxon>Embryophyta</taxon>
        <taxon>Tracheophyta</taxon>
        <taxon>Spermatophyta</taxon>
        <taxon>Magnoliopsida</taxon>
        <taxon>Ranunculales</taxon>
        <taxon>Papaveraceae</taxon>
        <taxon>Papaveroideae</taxon>
        <taxon>Macleaya</taxon>
    </lineage>
</organism>
<dbReference type="SUPFAM" id="SSF53098">
    <property type="entry name" value="Ribonuclease H-like"/>
    <property type="match status" value="1"/>
</dbReference>
<protein>
    <recommendedName>
        <fullName evidence="1">RNase H type-1 domain-containing protein</fullName>
    </recommendedName>
</protein>
<dbReference type="InterPro" id="IPR012337">
    <property type="entry name" value="RNaseH-like_sf"/>
</dbReference>
<dbReference type="InterPro" id="IPR053151">
    <property type="entry name" value="RNase_H-like"/>
</dbReference>
<dbReference type="Gene3D" id="3.30.420.10">
    <property type="entry name" value="Ribonuclease H-like superfamily/Ribonuclease H"/>
    <property type="match status" value="1"/>
</dbReference>
<sequence>MGIRVGCRPVQQLKAKDCFWFPPPPNHVLLYCDGASSGNPGQAGGGIICRNESCEVLGTLSVGLGFCYPPWGMEWAVSESFRNVWVRSDSRSAIQAFPSNRVPWVVESRWKALLASSMLVTFSHCFREVNFSADCLAKKGGSHLLLGGS</sequence>
<reference evidence="2 3" key="1">
    <citation type="journal article" date="2017" name="Mol. Plant">
        <title>The Genome of Medicinal Plant Macleaya cordata Provides New Insights into Benzylisoquinoline Alkaloids Metabolism.</title>
        <authorList>
            <person name="Liu X."/>
            <person name="Liu Y."/>
            <person name="Huang P."/>
            <person name="Ma Y."/>
            <person name="Qing Z."/>
            <person name="Tang Q."/>
            <person name="Cao H."/>
            <person name="Cheng P."/>
            <person name="Zheng Y."/>
            <person name="Yuan Z."/>
            <person name="Zhou Y."/>
            <person name="Liu J."/>
            <person name="Tang Z."/>
            <person name="Zhuo Y."/>
            <person name="Zhang Y."/>
            <person name="Yu L."/>
            <person name="Huang J."/>
            <person name="Yang P."/>
            <person name="Peng Q."/>
            <person name="Zhang J."/>
            <person name="Jiang W."/>
            <person name="Zhang Z."/>
            <person name="Lin K."/>
            <person name="Ro D.K."/>
            <person name="Chen X."/>
            <person name="Xiong X."/>
            <person name="Shang Y."/>
            <person name="Huang S."/>
            <person name="Zeng J."/>
        </authorList>
    </citation>
    <scope>NUCLEOTIDE SEQUENCE [LARGE SCALE GENOMIC DNA]</scope>
    <source>
        <strain evidence="3">cv. BLH2017</strain>
        <tissue evidence="2">Root</tissue>
    </source>
</reference>
<dbReference type="CDD" id="cd06222">
    <property type="entry name" value="RNase_H_like"/>
    <property type="match status" value="1"/>
</dbReference>
<dbReference type="InParanoid" id="A0A200QP84"/>
<dbReference type="Pfam" id="PF13456">
    <property type="entry name" value="RVT_3"/>
    <property type="match status" value="1"/>
</dbReference>
<dbReference type="GO" id="GO:0003676">
    <property type="term" value="F:nucleic acid binding"/>
    <property type="evidence" value="ECO:0007669"/>
    <property type="project" value="InterPro"/>
</dbReference>
<dbReference type="AlphaFoldDB" id="A0A200QP84"/>